<dbReference type="Proteomes" id="UP000068137">
    <property type="component" value="Chromosome"/>
</dbReference>
<dbReference type="KEGG" id="cbq:AL705_05740"/>
<organism evidence="2 4">
    <name type="scientific">Lawsonella clevelandensis</name>
    <dbReference type="NCBI Taxonomy" id="1528099"/>
    <lineage>
        <taxon>Bacteria</taxon>
        <taxon>Bacillati</taxon>
        <taxon>Actinomycetota</taxon>
        <taxon>Actinomycetes</taxon>
        <taxon>Mycobacteriales</taxon>
        <taxon>Lawsonellaceae</taxon>
        <taxon>Lawsonella</taxon>
    </lineage>
</organism>
<proteinExistence type="predicted"/>
<dbReference type="AlphaFoldDB" id="A0A0M3TBT2"/>
<dbReference type="Proteomes" id="UP000324288">
    <property type="component" value="Chromosome"/>
</dbReference>
<reference evidence="2 4" key="1">
    <citation type="journal article" date="2015" name="Genome Announc.">
        <title>Complete Genome Sequences for Two Strains of a Novel Fastidious, Partially Acid-Fast, Gram-Positive Corynebacterineae Bacterium, Derived from Human Clinical Samples.</title>
        <authorList>
            <person name="Nicholson A.C."/>
            <person name="Bell M."/>
            <person name="Humrighouse B.W."/>
            <person name="McQuiston J.R."/>
        </authorList>
    </citation>
    <scope>NUCLEOTIDE SEQUENCE [LARGE SCALE GENOMIC DNA]</scope>
    <source>
        <strain evidence="2 4">X1698</strain>
    </source>
</reference>
<reference evidence="2" key="2">
    <citation type="journal article" date="2016" name="Int. J. Syst. Evol. Microbiol.">
        <title>Lawsonella clevelandensis gen. nov., sp. nov., a new member of the suborder Corynebacterineae isolated from human abscesses.</title>
        <authorList>
            <person name="Bell M.E."/>
            <person name="Bernard K.A."/>
            <person name="Harrington S.M."/>
            <person name="Patel N.B."/>
            <person name="Tucker T.A."/>
            <person name="Metcalfe M.G."/>
            <person name="McQuiston J.R."/>
        </authorList>
    </citation>
    <scope>NUCLEOTIDE SEQUENCE</scope>
    <source>
        <strain evidence="2">X1698</strain>
    </source>
</reference>
<accession>A0A0M3TBT2</accession>
<keyword evidence="5" id="KW-1185">Reference proteome</keyword>
<evidence type="ECO:0000313" key="3">
    <source>
        <dbReference type="EMBL" id="VHO01073.1"/>
    </source>
</evidence>
<dbReference type="RefSeq" id="WP_053962197.1">
    <property type="nucleotide sequence ID" value="NZ_CAJPTR010000073.1"/>
</dbReference>
<dbReference type="STRING" id="1528099.AL705_05740"/>
<protein>
    <submittedName>
        <fullName evidence="2">Uncharacterized protein</fullName>
    </submittedName>
</protein>
<evidence type="ECO:0000313" key="5">
    <source>
        <dbReference type="Proteomes" id="UP000324288"/>
    </source>
</evidence>
<dbReference type="EMBL" id="LR584267">
    <property type="protein sequence ID" value="VHO01073.1"/>
    <property type="molecule type" value="Genomic_DNA"/>
</dbReference>
<dbReference type="GeneID" id="84895040"/>
<name>A0A0M3TBT2_9ACTN</name>
<evidence type="ECO:0000256" key="1">
    <source>
        <dbReference type="SAM" id="MobiDB-lite"/>
    </source>
</evidence>
<gene>
    <name evidence="2" type="ORF">AL705_05740</name>
    <name evidence="3" type="ORF">LC603019_01130</name>
</gene>
<evidence type="ECO:0000313" key="4">
    <source>
        <dbReference type="Proteomes" id="UP000068137"/>
    </source>
</evidence>
<sequence>MGLYALALVLMPFAVGAFALIMDRVERTIVSPPEPGVVTTPAVTIIPTSPQGSPATAETAIIVVEDGAPLETTEPENAPADDKPTTAE</sequence>
<dbReference type="EMBL" id="CP012390">
    <property type="protein sequence ID" value="ALE19174.1"/>
    <property type="molecule type" value="Genomic_DNA"/>
</dbReference>
<feature type="region of interest" description="Disordered" evidence="1">
    <location>
        <begin position="66"/>
        <end position="88"/>
    </location>
</feature>
<reference evidence="3 5" key="3">
    <citation type="submission" date="2019-04" db="EMBL/GenBank/DDBJ databases">
        <authorList>
            <person name="Seth-Smith MB H."/>
            <person name="Seth-Smith H."/>
        </authorList>
    </citation>
    <scope>NUCLEOTIDE SEQUENCE [LARGE SCALE GENOMIC DNA]</scope>
    <source>
        <strain evidence="3">USB-603019</strain>
    </source>
</reference>
<evidence type="ECO:0000313" key="2">
    <source>
        <dbReference type="EMBL" id="ALE19174.1"/>
    </source>
</evidence>